<dbReference type="EMBL" id="JACCCW010000002">
    <property type="protein sequence ID" value="NYF81171.1"/>
    <property type="molecule type" value="Genomic_DNA"/>
</dbReference>
<keyword evidence="4 6" id="KW-0238">DNA-binding</keyword>
<accession>A0A7Y9PL84</accession>
<protein>
    <recommendedName>
        <fullName evidence="6">RNA polymerase sigma factor</fullName>
    </recommendedName>
</protein>
<organism evidence="8 9">
    <name type="scientific">Granulicella arctica</name>
    <dbReference type="NCBI Taxonomy" id="940613"/>
    <lineage>
        <taxon>Bacteria</taxon>
        <taxon>Pseudomonadati</taxon>
        <taxon>Acidobacteriota</taxon>
        <taxon>Terriglobia</taxon>
        <taxon>Terriglobales</taxon>
        <taxon>Acidobacteriaceae</taxon>
        <taxon>Granulicella</taxon>
    </lineage>
</organism>
<dbReference type="PROSITE" id="PS01063">
    <property type="entry name" value="SIGMA70_ECF"/>
    <property type="match status" value="1"/>
</dbReference>
<evidence type="ECO:0000256" key="4">
    <source>
        <dbReference type="ARBA" id="ARBA00023125"/>
    </source>
</evidence>
<comment type="caution">
    <text evidence="8">The sequence shown here is derived from an EMBL/GenBank/DDBJ whole genome shotgun (WGS) entry which is preliminary data.</text>
</comment>
<reference evidence="8 9" key="1">
    <citation type="submission" date="2020-07" db="EMBL/GenBank/DDBJ databases">
        <title>Genomic Encyclopedia of Type Strains, Phase IV (KMG-V): Genome sequencing to study the core and pangenomes of soil and plant-associated prokaryotes.</title>
        <authorList>
            <person name="Whitman W."/>
        </authorList>
    </citation>
    <scope>NUCLEOTIDE SEQUENCE [LARGE SCALE GENOMIC DNA]</scope>
    <source>
        <strain evidence="8 9">X4EP2</strain>
    </source>
</reference>
<dbReference type="Proteomes" id="UP000589520">
    <property type="component" value="Unassembled WGS sequence"/>
</dbReference>
<dbReference type="SUPFAM" id="SSF88946">
    <property type="entry name" value="Sigma2 domain of RNA polymerase sigma factors"/>
    <property type="match status" value="1"/>
</dbReference>
<dbReference type="InterPro" id="IPR000838">
    <property type="entry name" value="RNA_pol_sigma70_ECF_CS"/>
</dbReference>
<dbReference type="GO" id="GO:0006352">
    <property type="term" value="P:DNA-templated transcription initiation"/>
    <property type="evidence" value="ECO:0007669"/>
    <property type="project" value="InterPro"/>
</dbReference>
<dbReference type="GO" id="GO:0003677">
    <property type="term" value="F:DNA binding"/>
    <property type="evidence" value="ECO:0007669"/>
    <property type="project" value="UniProtKB-KW"/>
</dbReference>
<evidence type="ECO:0000259" key="7">
    <source>
        <dbReference type="Pfam" id="PF04542"/>
    </source>
</evidence>
<dbReference type="InterPro" id="IPR036388">
    <property type="entry name" value="WH-like_DNA-bd_sf"/>
</dbReference>
<dbReference type="PANTHER" id="PTHR43133">
    <property type="entry name" value="RNA POLYMERASE ECF-TYPE SIGMA FACTO"/>
    <property type="match status" value="1"/>
</dbReference>
<dbReference type="PANTHER" id="PTHR43133:SF8">
    <property type="entry name" value="RNA POLYMERASE SIGMA FACTOR HI_1459-RELATED"/>
    <property type="match status" value="1"/>
</dbReference>
<dbReference type="InterPro" id="IPR014284">
    <property type="entry name" value="RNA_pol_sigma-70_dom"/>
</dbReference>
<keyword evidence="5 6" id="KW-0804">Transcription</keyword>
<proteinExistence type="inferred from homology"/>
<evidence type="ECO:0000256" key="5">
    <source>
        <dbReference type="ARBA" id="ARBA00023163"/>
    </source>
</evidence>
<dbReference type="SUPFAM" id="SSF88659">
    <property type="entry name" value="Sigma3 and sigma4 domains of RNA polymerase sigma factors"/>
    <property type="match status" value="1"/>
</dbReference>
<name>A0A7Y9PL84_9BACT</name>
<keyword evidence="3 6" id="KW-0731">Sigma factor</keyword>
<dbReference type="Gene3D" id="1.10.1740.10">
    <property type="match status" value="1"/>
</dbReference>
<evidence type="ECO:0000256" key="2">
    <source>
        <dbReference type="ARBA" id="ARBA00023015"/>
    </source>
</evidence>
<comment type="similarity">
    <text evidence="1 6">Belongs to the sigma-70 factor family. ECF subfamily.</text>
</comment>
<evidence type="ECO:0000313" key="8">
    <source>
        <dbReference type="EMBL" id="NYF81171.1"/>
    </source>
</evidence>
<dbReference type="InterPro" id="IPR013325">
    <property type="entry name" value="RNA_pol_sigma_r2"/>
</dbReference>
<dbReference type="Pfam" id="PF04542">
    <property type="entry name" value="Sigma70_r2"/>
    <property type="match status" value="1"/>
</dbReference>
<gene>
    <name evidence="8" type="ORF">HDF17_003491</name>
</gene>
<evidence type="ECO:0000256" key="6">
    <source>
        <dbReference type="RuleBase" id="RU000716"/>
    </source>
</evidence>
<sequence length="184" mass="20594">MSETMLNSLLDLRRQFLGFVQRRVHERAVAEDILQTAYLRALESGSDLREDESAVAWFYRILRNAVIDHYRRRTTEGAALERWAHELETETSPDPLLHETSCQCIAGALDLLTPAYARLLREVDLGEVTLSSYAHSEGITPGNAAVRAHRARAALRKQLIRCCGTCATHGCLDCTCRATVAVRV</sequence>
<dbReference type="AlphaFoldDB" id="A0A7Y9PL84"/>
<dbReference type="InterPro" id="IPR013324">
    <property type="entry name" value="RNA_pol_sigma_r3/r4-like"/>
</dbReference>
<dbReference type="GO" id="GO:0016987">
    <property type="term" value="F:sigma factor activity"/>
    <property type="evidence" value="ECO:0007669"/>
    <property type="project" value="UniProtKB-KW"/>
</dbReference>
<dbReference type="InterPro" id="IPR039425">
    <property type="entry name" value="RNA_pol_sigma-70-like"/>
</dbReference>
<keyword evidence="2 6" id="KW-0805">Transcription regulation</keyword>
<evidence type="ECO:0000313" key="9">
    <source>
        <dbReference type="Proteomes" id="UP000589520"/>
    </source>
</evidence>
<dbReference type="Gene3D" id="1.10.10.10">
    <property type="entry name" value="Winged helix-like DNA-binding domain superfamily/Winged helix DNA-binding domain"/>
    <property type="match status" value="1"/>
</dbReference>
<keyword evidence="9" id="KW-1185">Reference proteome</keyword>
<feature type="domain" description="RNA polymerase sigma-70 region 2" evidence="7">
    <location>
        <begin position="12"/>
        <end position="74"/>
    </location>
</feature>
<evidence type="ECO:0000256" key="1">
    <source>
        <dbReference type="ARBA" id="ARBA00010641"/>
    </source>
</evidence>
<dbReference type="InterPro" id="IPR007627">
    <property type="entry name" value="RNA_pol_sigma70_r2"/>
</dbReference>
<dbReference type="NCBIfam" id="TIGR02937">
    <property type="entry name" value="sigma70-ECF"/>
    <property type="match status" value="1"/>
</dbReference>
<dbReference type="RefSeq" id="WP_179493016.1">
    <property type="nucleotide sequence ID" value="NZ_JACCCW010000002.1"/>
</dbReference>
<evidence type="ECO:0000256" key="3">
    <source>
        <dbReference type="ARBA" id="ARBA00023082"/>
    </source>
</evidence>